<organism evidence="4">
    <name type="scientific">Anisakis simplex</name>
    <name type="common">Herring worm</name>
    <dbReference type="NCBI Taxonomy" id="6269"/>
    <lineage>
        <taxon>Eukaryota</taxon>
        <taxon>Metazoa</taxon>
        <taxon>Ecdysozoa</taxon>
        <taxon>Nematoda</taxon>
        <taxon>Chromadorea</taxon>
        <taxon>Rhabditida</taxon>
        <taxon>Spirurina</taxon>
        <taxon>Ascaridomorpha</taxon>
        <taxon>Ascaridoidea</taxon>
        <taxon>Anisakidae</taxon>
        <taxon>Anisakis</taxon>
        <taxon>Anisakis simplex complex</taxon>
    </lineage>
</organism>
<gene>
    <name evidence="2" type="ORF">ASIM_LOCUS16876</name>
</gene>
<sequence>MSGGGQPDCGGGTVVAVPKPNAGTGNIHRPPGPSQVGRVHQEQLAVSGQVRHQATWSRTLHGPDRGGIEQPPHDTRYLPDEADSTDGPPRWFRWAIPHFRRIRPHIPSRQKGNRIRRHDLPWRRTNEEMEESRHILTPAVPSSGPITRPTNAPQLYVMSPTPSPEPEEIPRPAINTNSLRIPHEERQPKTKPQPQFRLHDISTLQPEHAVELAAPASPPYKIAACPVATGRRRASKPSRPGSSTCARLHVTVVKGSKSRSALNDRDGSSVLEDNNDRLCRIRLDASTPPAKTVYC</sequence>
<dbReference type="EMBL" id="UYRR01033508">
    <property type="protein sequence ID" value="VDK58934.1"/>
    <property type="molecule type" value="Genomic_DNA"/>
</dbReference>
<feature type="region of interest" description="Disordered" evidence="1">
    <location>
        <begin position="1"/>
        <end position="85"/>
    </location>
</feature>
<name>A0A0M3K928_ANISI</name>
<protein>
    <submittedName>
        <fullName evidence="2 4">Uncharacterized protein</fullName>
    </submittedName>
</protein>
<evidence type="ECO:0000313" key="4">
    <source>
        <dbReference type="WBParaSite" id="ASIM_0001747001-mRNA-1"/>
    </source>
</evidence>
<proteinExistence type="predicted"/>
<feature type="compositionally biased region" description="Basic and acidic residues" evidence="1">
    <location>
        <begin position="61"/>
        <end position="79"/>
    </location>
</feature>
<accession>A0A0M3K928</accession>
<evidence type="ECO:0000313" key="3">
    <source>
        <dbReference type="Proteomes" id="UP000267096"/>
    </source>
</evidence>
<feature type="compositionally biased region" description="Gly residues" evidence="1">
    <location>
        <begin position="1"/>
        <end position="13"/>
    </location>
</feature>
<feature type="region of interest" description="Disordered" evidence="1">
    <location>
        <begin position="176"/>
        <end position="195"/>
    </location>
</feature>
<evidence type="ECO:0000313" key="2">
    <source>
        <dbReference type="EMBL" id="VDK58934.1"/>
    </source>
</evidence>
<feature type="compositionally biased region" description="Polar residues" evidence="1">
    <location>
        <begin position="44"/>
        <end position="58"/>
    </location>
</feature>
<dbReference type="Proteomes" id="UP000267096">
    <property type="component" value="Unassembled WGS sequence"/>
</dbReference>
<dbReference type="WBParaSite" id="ASIM_0001747001-mRNA-1">
    <property type="protein sequence ID" value="ASIM_0001747001-mRNA-1"/>
    <property type="gene ID" value="ASIM_0001747001"/>
</dbReference>
<keyword evidence="3" id="KW-1185">Reference proteome</keyword>
<reference evidence="2 3" key="2">
    <citation type="submission" date="2018-11" db="EMBL/GenBank/DDBJ databases">
        <authorList>
            <consortium name="Pathogen Informatics"/>
        </authorList>
    </citation>
    <scope>NUCLEOTIDE SEQUENCE [LARGE SCALE GENOMIC DNA]</scope>
</reference>
<evidence type="ECO:0000256" key="1">
    <source>
        <dbReference type="SAM" id="MobiDB-lite"/>
    </source>
</evidence>
<reference evidence="4" key="1">
    <citation type="submission" date="2017-02" db="UniProtKB">
        <authorList>
            <consortium name="WormBaseParasite"/>
        </authorList>
    </citation>
    <scope>IDENTIFICATION</scope>
</reference>
<dbReference type="AlphaFoldDB" id="A0A0M3K928"/>